<evidence type="ECO:0000256" key="2">
    <source>
        <dbReference type="ARBA" id="ARBA00022531"/>
    </source>
</evidence>
<evidence type="ECO:0000256" key="10">
    <source>
        <dbReference type="HAMAP-Rule" id="MF_00352"/>
    </source>
</evidence>
<dbReference type="SUPFAM" id="SSF53807">
    <property type="entry name" value="Helical backbone' metal receptor"/>
    <property type="match status" value="1"/>
</dbReference>
<evidence type="ECO:0000256" key="5">
    <source>
        <dbReference type="ARBA" id="ARBA00022840"/>
    </source>
</evidence>
<feature type="binding site" evidence="10">
    <location>
        <position position="107"/>
    </location>
    <ligand>
        <name>[4Fe-4S] cluster</name>
        <dbReference type="ChEBI" id="CHEBI:49883"/>
        <note>ligand shared with heterodimeric partner</note>
    </ligand>
</feature>
<dbReference type="GO" id="GO:0036068">
    <property type="term" value="P:light-independent chlorophyll biosynthetic process"/>
    <property type="evidence" value="ECO:0007669"/>
    <property type="project" value="UniProtKB-UniRule"/>
</dbReference>
<keyword evidence="8 10" id="KW-0411">Iron-sulfur</keyword>
<evidence type="ECO:0000256" key="4">
    <source>
        <dbReference type="ARBA" id="ARBA00022741"/>
    </source>
</evidence>
<keyword evidence="4 10" id="KW-0547">Nucleotide-binding</keyword>
<dbReference type="GO" id="GO:0009507">
    <property type="term" value="C:chloroplast"/>
    <property type="evidence" value="ECO:0007669"/>
    <property type="project" value="UniProtKB-SubCell"/>
</dbReference>
<dbReference type="Pfam" id="PF00148">
    <property type="entry name" value="Oxidored_nitro"/>
    <property type="match status" value="1"/>
</dbReference>
<dbReference type="PANTHER" id="PTHR39429:SF3">
    <property type="entry name" value="LIGHT-INDEPENDENT PROTOCHLOROPHYLLIDE REDUCTASE SUBUNIT N"/>
    <property type="match status" value="1"/>
</dbReference>
<dbReference type="InterPro" id="IPR050293">
    <property type="entry name" value="LIPOR_BchN/ChlN"/>
</dbReference>
<keyword evidence="12" id="KW-0150">Chloroplast</keyword>
<dbReference type="HAMAP" id="MF_00352">
    <property type="entry name" value="ChlN_BchN"/>
    <property type="match status" value="1"/>
</dbReference>
<dbReference type="CDD" id="cd01979">
    <property type="entry name" value="Pchlide_reductase_N"/>
    <property type="match status" value="1"/>
</dbReference>
<evidence type="ECO:0000256" key="6">
    <source>
        <dbReference type="ARBA" id="ARBA00023002"/>
    </source>
</evidence>
<keyword evidence="9 10" id="KW-0149">Chlorophyll biosynthesis</keyword>
<comment type="similarity">
    <text evidence="10">Belongs to the BchN/ChlN family.</text>
</comment>
<keyword evidence="12" id="KW-0934">Plastid</keyword>
<accession>A0A1G4NR14</accession>
<reference evidence="13" key="3">
    <citation type="submission" date="2016-10" db="EMBL/GenBank/DDBJ databases">
        <authorList>
            <person name="de Groot N.N."/>
        </authorList>
    </citation>
    <scope>NUCLEOTIDE SEQUENCE</scope>
    <source>
        <strain evidence="13">J.0165</strain>
    </source>
</reference>
<evidence type="ECO:0000256" key="9">
    <source>
        <dbReference type="ARBA" id="ARBA00023171"/>
    </source>
</evidence>
<comment type="subcellular location">
    <subcellularLocation>
        <location evidence="10">Plastid</location>
        <location evidence="10">Chloroplast</location>
    </subcellularLocation>
</comment>
<comment type="cofactor">
    <cofactor evidence="10">
        <name>[4Fe-4S] cluster</name>
        <dbReference type="ChEBI" id="CHEBI:49883"/>
    </cofactor>
    <text evidence="10">Binds 1 [4Fe-4S] cluster per heterodimer. The cluster is bound at the heterodimer interface by residues from both subunits.</text>
</comment>
<feature type="domain" description="Nitrogenase/oxidoreductase component 1" evidence="11">
    <location>
        <begin position="22"/>
        <end position="418"/>
    </location>
</feature>
<dbReference type="PANTHER" id="PTHR39429">
    <property type="entry name" value="LIGHT-INDEPENDENT PROTOCHLOROPHYLLIDE REDUCTASE SUBUNIT N"/>
    <property type="match status" value="1"/>
</dbReference>
<evidence type="ECO:0000259" key="11">
    <source>
        <dbReference type="Pfam" id="PF00148"/>
    </source>
</evidence>
<dbReference type="EMBL" id="LT622862">
    <property type="protein sequence ID" value="SCW21074.1"/>
    <property type="molecule type" value="Genomic_DNA"/>
</dbReference>
<dbReference type="PIRSF" id="PIRSF000162">
    <property type="entry name" value="P_chlorophyll_rd"/>
    <property type="match status" value="1"/>
</dbReference>
<dbReference type="NCBIfam" id="TIGR01279">
    <property type="entry name" value="DPOR_bchN"/>
    <property type="match status" value="1"/>
</dbReference>
<evidence type="ECO:0000313" key="12">
    <source>
        <dbReference type="EMBL" id="SCW21074.1"/>
    </source>
</evidence>
<comment type="catalytic activity">
    <reaction evidence="10">
        <text>chlorophyllide a + oxidized 2[4Fe-4S]-[ferredoxin] + 2 ADP + 2 phosphate = protochlorophyllide a + reduced 2[4Fe-4S]-[ferredoxin] + 2 ATP + 2 H2O</text>
        <dbReference type="Rhea" id="RHEA:28202"/>
        <dbReference type="Rhea" id="RHEA-COMP:10002"/>
        <dbReference type="Rhea" id="RHEA-COMP:10004"/>
        <dbReference type="ChEBI" id="CHEBI:15377"/>
        <dbReference type="ChEBI" id="CHEBI:30616"/>
        <dbReference type="ChEBI" id="CHEBI:33722"/>
        <dbReference type="ChEBI" id="CHEBI:33723"/>
        <dbReference type="ChEBI" id="CHEBI:43474"/>
        <dbReference type="ChEBI" id="CHEBI:83348"/>
        <dbReference type="ChEBI" id="CHEBI:83350"/>
        <dbReference type="ChEBI" id="CHEBI:456216"/>
        <dbReference type="EC" id="1.3.7.7"/>
    </reaction>
</comment>
<reference evidence="12" key="1">
    <citation type="submission" date="2016-08" db="EMBL/GenBank/DDBJ databases">
        <authorList>
            <person name="Seilhamer J.J."/>
        </authorList>
    </citation>
    <scope>NUCLEOTIDE SEQUENCE</scope>
    <source>
        <strain evidence="12">J.0165</strain>
    </source>
</reference>
<dbReference type="RefSeq" id="YP_009312820.1">
    <property type="nucleotide sequence ID" value="NC_031654.1"/>
</dbReference>
<evidence type="ECO:0000256" key="3">
    <source>
        <dbReference type="ARBA" id="ARBA00022723"/>
    </source>
</evidence>
<sequence length="440" mass="49924">MTSAMQNNTTFECETGNYHTFCPISCVSWLYQKIEDSFFLVIGTKTCGYFLQNAMGVMIFAEPRYAMAELEEGDISAQLNDYEELKRLCLQIKKDRQPGVIFWIGTCTTEIIKMDLEGIAPKLEAEIEIPIIVARANGLDYAFTQGEDTVLAAMAHRCPDTTTKQKAIAGQRNEITIFGSLPEPVVKQLSHELKKQNIDIKGWLPSQRYSELPSIEQGDYVVGINPFLSRTATTLMRRKKAKLIGAPFPIGPDGTRAWITKICNVFNIIPKGLEERETDIWNNLEEYISLIRGKSVFFMGDNLLEISLARFLIRCGMIVYEIGIPYMDKRYQKGELELLAFTCNQMNVKIPKIVEKPDNYNQLDRIRDLQPDLVITGMAHANPLEARGINTKWSVEFTFAQIHGFTNAHDILELITRPLRRNTGLKNISSNIYVANESNI</sequence>
<evidence type="ECO:0000256" key="1">
    <source>
        <dbReference type="ARBA" id="ARBA00022485"/>
    </source>
</evidence>
<keyword evidence="7 10" id="KW-0408">Iron</keyword>
<feature type="binding site" evidence="10">
    <location>
        <position position="22"/>
    </location>
    <ligand>
        <name>[4Fe-4S] cluster</name>
        <dbReference type="ChEBI" id="CHEBI:49883"/>
        <note>ligand shared with heterodimeric partner</note>
    </ligand>
</feature>
<dbReference type="GO" id="GO:0005524">
    <property type="term" value="F:ATP binding"/>
    <property type="evidence" value="ECO:0007669"/>
    <property type="project" value="UniProtKB-UniRule"/>
</dbReference>
<dbReference type="GO" id="GO:0019685">
    <property type="term" value="P:photosynthesis, dark reaction"/>
    <property type="evidence" value="ECO:0007669"/>
    <property type="project" value="InterPro"/>
</dbReference>
<comment type="function">
    <text evidence="10">Component of the dark-operative protochlorophyllide reductase (DPOR) that uses Mg-ATP and reduced ferredoxin to reduce ring D of protochlorophyllide (Pchlide) to form chlorophyllide a (Chlide). This reaction is light-independent. The NB-protein (ChlN-ChlB) is the catalytic component of the complex.</text>
</comment>
<reference evidence="12" key="2">
    <citation type="submission" date="2016-10" db="EMBL/GenBank/DDBJ databases">
        <title>Chloroplast genomes as a tool to resolve red algal phylogenies: a case study in the Nemaliales.</title>
        <authorList>
            <person name="Costa J.F."/>
            <person name="Lin S.M."/>
            <person name="Macaya E.C."/>
            <person name="Fernandez-Garcia C."/>
            <person name="Verbruggen H."/>
        </authorList>
    </citation>
    <scope>NUCLEOTIDE SEQUENCE</scope>
    <source>
        <strain evidence="12">J.0165</strain>
    </source>
</reference>
<evidence type="ECO:0000256" key="8">
    <source>
        <dbReference type="ARBA" id="ARBA00023014"/>
    </source>
</evidence>
<protein>
    <recommendedName>
        <fullName evidence="10">Light-independent protochlorophyllide reductase subunit N</fullName>
        <shortName evidence="10">DPOR subunit N</shortName>
        <shortName evidence="10">LI-POR subunit N</shortName>
        <ecNumber evidence="10">1.3.7.7</ecNumber>
    </recommendedName>
</protein>
<dbReference type="Gene3D" id="3.40.50.1980">
    <property type="entry name" value="Nitrogenase molybdenum iron protein domain"/>
    <property type="match status" value="3"/>
</dbReference>
<organism evidence="12">
    <name type="scientific">Helminthora furcellata</name>
    <dbReference type="NCBI Taxonomy" id="1884666"/>
    <lineage>
        <taxon>Eukaryota</taxon>
        <taxon>Rhodophyta</taxon>
        <taxon>Florideophyceae</taxon>
        <taxon>Nemaliophycidae</taxon>
        <taxon>Nemaliales</taxon>
        <taxon>Liagoraceae</taxon>
        <taxon>Helminthora</taxon>
    </lineage>
</organism>
<dbReference type="UniPathway" id="UPA00670"/>
<keyword evidence="1 10" id="KW-0004">4Fe-4S</keyword>
<comment type="subunit">
    <text evidence="10">Protochlorophyllide reductase is composed of three subunits; ChlL, ChlN and ChlB. Forms a heterotetramer of two ChlB and two ChlN subunits.</text>
</comment>
<evidence type="ECO:0000256" key="7">
    <source>
        <dbReference type="ARBA" id="ARBA00023004"/>
    </source>
</evidence>
<gene>
    <name evidence="10 12" type="primary">chlN</name>
    <name evidence="12" type="ORF">BQ776_40</name>
    <name evidence="13" type="ORF">J0165_40</name>
</gene>
<keyword evidence="5 10" id="KW-0067">ATP-binding</keyword>
<dbReference type="GO" id="GO:0016730">
    <property type="term" value="F:oxidoreductase activity, acting on iron-sulfur proteins as donors"/>
    <property type="evidence" value="ECO:0007669"/>
    <property type="project" value="InterPro"/>
</dbReference>
<keyword evidence="2 10" id="KW-0602">Photosynthesis</keyword>
<dbReference type="InterPro" id="IPR005970">
    <property type="entry name" value="Protochl_reductN"/>
</dbReference>
<dbReference type="EC" id="1.3.7.7" evidence="10"/>
<dbReference type="EMBL" id="LT622876">
    <property type="protein sequence ID" value="SCW23934.1"/>
    <property type="molecule type" value="Genomic_DNA"/>
</dbReference>
<dbReference type="AlphaFoldDB" id="A0A1G4NR14"/>
<comment type="pathway">
    <text evidence="10">Porphyrin-containing compound metabolism; chlorophyll biosynthesis (light-independent).</text>
</comment>
<dbReference type="GeneID" id="30001741"/>
<keyword evidence="6 10" id="KW-0560">Oxidoreductase</keyword>
<proteinExistence type="inferred from homology"/>
<dbReference type="GO" id="GO:0046872">
    <property type="term" value="F:metal ion binding"/>
    <property type="evidence" value="ECO:0007669"/>
    <property type="project" value="UniProtKB-KW"/>
</dbReference>
<dbReference type="GO" id="GO:0016636">
    <property type="term" value="F:oxidoreductase activity, acting on the CH-CH group of donors, iron-sulfur protein as acceptor"/>
    <property type="evidence" value="ECO:0007669"/>
    <property type="project" value="UniProtKB-UniRule"/>
</dbReference>
<dbReference type="NCBIfam" id="NF002768">
    <property type="entry name" value="PRK02842.1"/>
    <property type="match status" value="1"/>
</dbReference>
<feature type="binding site" evidence="10">
    <location>
        <position position="47"/>
    </location>
    <ligand>
        <name>[4Fe-4S] cluster</name>
        <dbReference type="ChEBI" id="CHEBI:49883"/>
        <note>ligand shared with heterodimeric partner</note>
    </ligand>
</feature>
<dbReference type="GO" id="GO:0051539">
    <property type="term" value="F:4 iron, 4 sulfur cluster binding"/>
    <property type="evidence" value="ECO:0007669"/>
    <property type="project" value="UniProtKB-UniRule"/>
</dbReference>
<dbReference type="InterPro" id="IPR000510">
    <property type="entry name" value="Nase/OxRdtase_comp1"/>
</dbReference>
<name>A0A1G4NR14_9FLOR</name>
<evidence type="ECO:0000313" key="13">
    <source>
        <dbReference type="EMBL" id="SCW23934.1"/>
    </source>
</evidence>
<geneLocation type="chloroplast" evidence="12"/>
<keyword evidence="3 10" id="KW-0479">Metal-binding</keyword>